<dbReference type="RefSeq" id="WP_197662261.1">
    <property type="nucleotide sequence ID" value="NZ_JAEAGR010000016.1"/>
</dbReference>
<reference evidence="3" key="1">
    <citation type="submission" date="2020-12" db="EMBL/GenBank/DDBJ databases">
        <title>M. sibirica DSM 26468T genome.</title>
        <authorList>
            <person name="Thieme N."/>
            <person name="Rettenmaier R."/>
            <person name="Zverlov V."/>
            <person name="Liebl W."/>
        </authorList>
    </citation>
    <scope>NUCLEOTIDE SEQUENCE</scope>
    <source>
        <strain evidence="3">DSM 26468</strain>
    </source>
</reference>
<evidence type="ECO:0000313" key="3">
    <source>
        <dbReference type="EMBL" id="MBH1942016.1"/>
    </source>
</evidence>
<dbReference type="EMBL" id="JAEAGR010000016">
    <property type="protein sequence ID" value="MBH1942016.1"/>
    <property type="molecule type" value="Genomic_DNA"/>
</dbReference>
<keyword evidence="1" id="KW-0175">Coiled coil</keyword>
<evidence type="ECO:0000313" key="4">
    <source>
        <dbReference type="Proteomes" id="UP000623269"/>
    </source>
</evidence>
<dbReference type="Pfam" id="PF03961">
    <property type="entry name" value="FapA"/>
    <property type="match status" value="1"/>
</dbReference>
<feature type="domain" description="Flagellar Assembly Protein A N-terminal region" evidence="2">
    <location>
        <begin position="81"/>
        <end position="251"/>
    </location>
</feature>
<dbReference type="Pfam" id="PF20250">
    <property type="entry name" value="FapA_N"/>
    <property type="match status" value="1"/>
</dbReference>
<dbReference type="InterPro" id="IPR005646">
    <property type="entry name" value="FapA"/>
</dbReference>
<gene>
    <name evidence="3" type="ORF">I5677_14030</name>
</gene>
<dbReference type="PANTHER" id="PTHR38032">
    <property type="entry name" value="POLYMERASE-RELATED"/>
    <property type="match status" value="1"/>
</dbReference>
<comment type="caution">
    <text evidence="3">The sequence shown here is derived from an EMBL/GenBank/DDBJ whole genome shotgun (WGS) entry which is preliminary data.</text>
</comment>
<dbReference type="InterPro" id="IPR046866">
    <property type="entry name" value="FapA_N"/>
</dbReference>
<accession>A0A8J7HAA4</accession>
<organism evidence="3 4">
    <name type="scientific">Mobilitalea sibirica</name>
    <dbReference type="NCBI Taxonomy" id="1462919"/>
    <lineage>
        <taxon>Bacteria</taxon>
        <taxon>Bacillati</taxon>
        <taxon>Bacillota</taxon>
        <taxon>Clostridia</taxon>
        <taxon>Lachnospirales</taxon>
        <taxon>Lachnospiraceae</taxon>
        <taxon>Mobilitalea</taxon>
    </lineage>
</organism>
<dbReference type="InterPro" id="IPR046865">
    <property type="entry name" value="FapA_b_solenoid"/>
</dbReference>
<dbReference type="PANTHER" id="PTHR38032:SF1">
    <property type="entry name" value="RNA-BINDING PROTEIN KHPB N-TERMINAL DOMAIN-CONTAINING PROTEIN"/>
    <property type="match status" value="1"/>
</dbReference>
<dbReference type="Proteomes" id="UP000623269">
    <property type="component" value="Unassembled WGS sequence"/>
</dbReference>
<feature type="coiled-coil region" evidence="1">
    <location>
        <begin position="406"/>
        <end position="482"/>
    </location>
</feature>
<protein>
    <submittedName>
        <fullName evidence="3">DUF342 domain-containing protein</fullName>
    </submittedName>
</protein>
<evidence type="ECO:0000256" key="1">
    <source>
        <dbReference type="SAM" id="Coils"/>
    </source>
</evidence>
<dbReference type="AlphaFoldDB" id="A0A8J7HAA4"/>
<name>A0A8J7HAA4_9FIRM</name>
<proteinExistence type="predicted"/>
<keyword evidence="4" id="KW-1185">Reference proteome</keyword>
<sequence length="533" mass="59014">MSCKNGYFQLIIKEDGTYIKLFDAVSGGQPILYEDISNYFVDKRIYEYDKIALGRALATLKDTCEVKLTRAVIPPQEEYLKVTLSEDRMFAKGRFYPPTNGGNLLSKEDIISSLVRAGVKYGVDETVIYEFLQRRQYCTDLILAKAMPAVQGHDAQITYYFNTDLTLKPKTNEDGSVDFHQLDMISHCKKDDLLATLTPVDYGKPGIDVCGNVIRPNKVNNKVMRYGSKIYLSEDGLNMYSEVDGHVTLTDGRVFVSDTYEVAADVDTSTGDVVYDGNVVVKGNVITGFSVKAKGDIEVNGVVEGAYLEAGGQIILKRGVQGMNKGLVKAQGNIISKFIENAEVVAGGYVTTESILHSKVSAKGDIIVGGRRGFVTGGEIRSGSLISVKTAGSHMGTHTLLEVGIDPKLLEEFRELEKTLASLQAEKEKISQAIAIFRKKLQMGSQIPADKLESLKQITQHNLKIESQITEARLRYEELKIEVDNNSSGMIKVQETVFPGTKIVISNVIYFVREEIQHSKFVRDRADIRVTPL</sequence>
<evidence type="ECO:0000259" key="2">
    <source>
        <dbReference type="Pfam" id="PF20250"/>
    </source>
</evidence>